<dbReference type="PANTHER" id="PTHR24305">
    <property type="entry name" value="CYTOCHROME P450"/>
    <property type="match status" value="1"/>
</dbReference>
<evidence type="ECO:0000313" key="3">
    <source>
        <dbReference type="Proteomes" id="UP000612899"/>
    </source>
</evidence>
<dbReference type="InterPro" id="IPR036396">
    <property type="entry name" value="Cyt_P450_sf"/>
</dbReference>
<protein>
    <submittedName>
        <fullName evidence="2">Cytochrome P450</fullName>
    </submittedName>
</protein>
<dbReference type="Pfam" id="PF00067">
    <property type="entry name" value="p450"/>
    <property type="match status" value="1"/>
</dbReference>
<gene>
    <name evidence="2" type="ORF">Rhe02_12820</name>
</gene>
<dbReference type="InterPro" id="IPR002397">
    <property type="entry name" value="Cyt_P450_B"/>
</dbReference>
<dbReference type="PRINTS" id="PR00359">
    <property type="entry name" value="BP450"/>
</dbReference>
<sequence length="381" mass="41701">MSNAWVPPLDDRLLELLETRFAEDGDLFTVASGGLYVADPWHAKQILANAEGHYVEHSDFFHTSAGVLGPREIQQRIGREARELLAGFIQSSAGRLDGLVESHLWPSSRLPDAANHLLADYFRPALLATHTSSRLPAALTDVVKHAVLAGARERRRRWQRALLRRRAHGLLAAEIVARRRESGPAADLLGVVALATAPTHPPEQAGEVFLSLLFATTGSVGFLLAWSLFLLGQHEPPGQIPLSATVREALRLWPVAWLFGRVAARRHRIGPAVVEPGETVSVCTYLVHRHPAHWPEPNTFQPQRWGGANPAAFLPFGWGPHACTGAALSLGLVEELLRVITDRYHLSVAVDDPRPHTGPALAPPEFVLSLSTRAQRGGEER</sequence>
<accession>A0A8J3Q4R4</accession>
<dbReference type="InterPro" id="IPR001128">
    <property type="entry name" value="Cyt_P450"/>
</dbReference>
<organism evidence="2 3">
    <name type="scientific">Rhizocola hellebori</name>
    <dbReference type="NCBI Taxonomy" id="1392758"/>
    <lineage>
        <taxon>Bacteria</taxon>
        <taxon>Bacillati</taxon>
        <taxon>Actinomycetota</taxon>
        <taxon>Actinomycetes</taxon>
        <taxon>Micromonosporales</taxon>
        <taxon>Micromonosporaceae</taxon>
        <taxon>Rhizocola</taxon>
    </lineage>
</organism>
<dbReference type="GO" id="GO:0004497">
    <property type="term" value="F:monooxygenase activity"/>
    <property type="evidence" value="ECO:0007669"/>
    <property type="project" value="InterPro"/>
</dbReference>
<keyword evidence="3" id="KW-1185">Reference proteome</keyword>
<proteinExistence type="inferred from homology"/>
<dbReference type="PANTHER" id="PTHR24305:SF166">
    <property type="entry name" value="CYTOCHROME P450 12A4, MITOCHONDRIAL-RELATED"/>
    <property type="match status" value="1"/>
</dbReference>
<comment type="similarity">
    <text evidence="1">Belongs to the cytochrome P450 family.</text>
</comment>
<name>A0A8J3Q4R4_9ACTN</name>
<evidence type="ECO:0000313" key="2">
    <source>
        <dbReference type="EMBL" id="GIH03215.1"/>
    </source>
</evidence>
<comment type="caution">
    <text evidence="2">The sequence shown here is derived from an EMBL/GenBank/DDBJ whole genome shotgun (WGS) entry which is preliminary data.</text>
</comment>
<evidence type="ECO:0000256" key="1">
    <source>
        <dbReference type="ARBA" id="ARBA00010617"/>
    </source>
</evidence>
<dbReference type="Proteomes" id="UP000612899">
    <property type="component" value="Unassembled WGS sequence"/>
</dbReference>
<dbReference type="InterPro" id="IPR050121">
    <property type="entry name" value="Cytochrome_P450_monoxygenase"/>
</dbReference>
<reference evidence="2" key="1">
    <citation type="submission" date="2021-01" db="EMBL/GenBank/DDBJ databases">
        <title>Whole genome shotgun sequence of Rhizocola hellebori NBRC 109834.</title>
        <authorList>
            <person name="Komaki H."/>
            <person name="Tamura T."/>
        </authorList>
    </citation>
    <scope>NUCLEOTIDE SEQUENCE</scope>
    <source>
        <strain evidence="2">NBRC 109834</strain>
    </source>
</reference>
<dbReference type="Gene3D" id="1.10.630.10">
    <property type="entry name" value="Cytochrome P450"/>
    <property type="match status" value="1"/>
</dbReference>
<dbReference type="GO" id="GO:0016705">
    <property type="term" value="F:oxidoreductase activity, acting on paired donors, with incorporation or reduction of molecular oxygen"/>
    <property type="evidence" value="ECO:0007669"/>
    <property type="project" value="InterPro"/>
</dbReference>
<dbReference type="SUPFAM" id="SSF48264">
    <property type="entry name" value="Cytochrome P450"/>
    <property type="match status" value="1"/>
</dbReference>
<dbReference type="GO" id="GO:0020037">
    <property type="term" value="F:heme binding"/>
    <property type="evidence" value="ECO:0007669"/>
    <property type="project" value="InterPro"/>
</dbReference>
<dbReference type="CDD" id="cd00302">
    <property type="entry name" value="cytochrome_P450"/>
    <property type="match status" value="1"/>
</dbReference>
<dbReference type="GO" id="GO:0005506">
    <property type="term" value="F:iron ion binding"/>
    <property type="evidence" value="ECO:0007669"/>
    <property type="project" value="InterPro"/>
</dbReference>
<dbReference type="AlphaFoldDB" id="A0A8J3Q4R4"/>
<dbReference type="EMBL" id="BONY01000006">
    <property type="protein sequence ID" value="GIH03215.1"/>
    <property type="molecule type" value="Genomic_DNA"/>
</dbReference>